<dbReference type="OrthoDB" id="9779786at2"/>
<comment type="subcellular location">
    <subcellularLocation>
        <location evidence="1">Cell membrane</location>
        <topology evidence="1">Multi-pass membrane protein</topology>
    </subcellularLocation>
</comment>
<gene>
    <name evidence="8" type="ORF">SAMN04488695_101473</name>
</gene>
<keyword evidence="3 6" id="KW-0812">Transmembrane</keyword>
<organism evidence="8 9">
    <name type="scientific">Proteiniclasticum ruminis</name>
    <dbReference type="NCBI Taxonomy" id="398199"/>
    <lineage>
        <taxon>Bacteria</taxon>
        <taxon>Bacillati</taxon>
        <taxon>Bacillota</taxon>
        <taxon>Clostridia</taxon>
        <taxon>Eubacteriales</taxon>
        <taxon>Clostridiaceae</taxon>
        <taxon>Proteiniclasticum</taxon>
    </lineage>
</organism>
<dbReference type="eggNOG" id="COG1284">
    <property type="taxonomic scope" value="Bacteria"/>
</dbReference>
<dbReference type="AlphaFoldDB" id="A0A1I4Y9K0"/>
<keyword evidence="9" id="KW-1185">Reference proteome</keyword>
<proteinExistence type="predicted"/>
<keyword evidence="4 6" id="KW-1133">Transmembrane helix</keyword>
<dbReference type="Pfam" id="PF02588">
    <property type="entry name" value="YitT_membrane"/>
    <property type="match status" value="1"/>
</dbReference>
<protein>
    <submittedName>
        <fullName evidence="8">Uncharacterized membrane-anchored protein YitT, contains DUF161 and DUF2179 domains</fullName>
    </submittedName>
</protein>
<dbReference type="InterPro" id="IPR019264">
    <property type="entry name" value="DUF2179"/>
</dbReference>
<dbReference type="PIRSF" id="PIRSF006483">
    <property type="entry name" value="Membrane_protein_YitT"/>
    <property type="match status" value="1"/>
</dbReference>
<dbReference type="PANTHER" id="PTHR33545">
    <property type="entry name" value="UPF0750 MEMBRANE PROTEIN YITT-RELATED"/>
    <property type="match status" value="1"/>
</dbReference>
<feature type="transmembrane region" description="Helical" evidence="6">
    <location>
        <begin position="113"/>
        <end position="133"/>
    </location>
</feature>
<dbReference type="RefSeq" id="WP_083422561.1">
    <property type="nucleotide sequence ID" value="NZ_FOVK01000001.1"/>
</dbReference>
<evidence type="ECO:0000256" key="1">
    <source>
        <dbReference type="ARBA" id="ARBA00004651"/>
    </source>
</evidence>
<dbReference type="Proteomes" id="UP000181899">
    <property type="component" value="Unassembled WGS sequence"/>
</dbReference>
<feature type="transmembrane region" description="Helical" evidence="6">
    <location>
        <begin position="17"/>
        <end position="36"/>
    </location>
</feature>
<evidence type="ECO:0000259" key="7">
    <source>
        <dbReference type="Pfam" id="PF10035"/>
    </source>
</evidence>
<dbReference type="EMBL" id="FOVK01000001">
    <property type="protein sequence ID" value="SFN34655.1"/>
    <property type="molecule type" value="Genomic_DNA"/>
</dbReference>
<keyword evidence="2" id="KW-1003">Cell membrane</keyword>
<name>A0A1I4Y9K0_9CLOT</name>
<keyword evidence="5 6" id="KW-0472">Membrane</keyword>
<feature type="domain" description="DUF2179" evidence="7">
    <location>
        <begin position="229"/>
        <end position="280"/>
    </location>
</feature>
<evidence type="ECO:0000256" key="3">
    <source>
        <dbReference type="ARBA" id="ARBA00022692"/>
    </source>
</evidence>
<evidence type="ECO:0000313" key="8">
    <source>
        <dbReference type="EMBL" id="SFN34655.1"/>
    </source>
</evidence>
<dbReference type="CDD" id="cd16380">
    <property type="entry name" value="YitT_C"/>
    <property type="match status" value="1"/>
</dbReference>
<evidence type="ECO:0000256" key="6">
    <source>
        <dbReference type="SAM" id="Phobius"/>
    </source>
</evidence>
<dbReference type="STRING" id="398199.SAMN05421804_10145"/>
<sequence length="291" mass="31614">MKNKNMSSINKQLVKDYLLIFIGIILTAASMVYIFTPNRLAAGGAQGIALVINHLTGVNTGLLMLVINGSLFVAAFLLLGTSFGAKTLISSFGLSFVVYIMEKYFPFGPLTDDLMLATIFGSALMGVGVGFILNRNASIGGTSLIGRIVSKYTFLDQVNCIVGTDILVTIFAMVVFGVEIGLFQLLSVYLTGEIINKVIDGITYRREVMIITEHRNAVMHYIINDMKKGATLLMGKGGFTGRDTEIILTVLTRRDFIKLKIFIRKVDPKAFISVNMVTEVSSSTSDSSFGG</sequence>
<reference evidence="8 9" key="1">
    <citation type="submission" date="2016-10" db="EMBL/GenBank/DDBJ databases">
        <authorList>
            <person name="de Groot N.N."/>
        </authorList>
    </citation>
    <scope>NUCLEOTIDE SEQUENCE [LARGE SCALE GENOMIC DNA]</scope>
    <source>
        <strain evidence="8 9">ML2</strain>
    </source>
</reference>
<dbReference type="InterPro" id="IPR051461">
    <property type="entry name" value="UPF0750_membrane"/>
</dbReference>
<dbReference type="InterPro" id="IPR015867">
    <property type="entry name" value="N-reg_PII/ATP_PRibTrfase_C"/>
</dbReference>
<feature type="transmembrane region" description="Helical" evidence="6">
    <location>
        <begin position="166"/>
        <end position="190"/>
    </location>
</feature>
<dbReference type="GO" id="GO:0005886">
    <property type="term" value="C:plasma membrane"/>
    <property type="evidence" value="ECO:0007669"/>
    <property type="project" value="UniProtKB-SubCell"/>
</dbReference>
<evidence type="ECO:0000313" key="9">
    <source>
        <dbReference type="Proteomes" id="UP000181899"/>
    </source>
</evidence>
<dbReference type="InterPro" id="IPR003740">
    <property type="entry name" value="YitT"/>
</dbReference>
<dbReference type="Gene3D" id="3.30.70.120">
    <property type="match status" value="1"/>
</dbReference>
<feature type="transmembrane region" description="Helical" evidence="6">
    <location>
        <begin position="73"/>
        <end position="101"/>
    </location>
</feature>
<dbReference type="Pfam" id="PF10035">
    <property type="entry name" value="DUF2179"/>
    <property type="match status" value="1"/>
</dbReference>
<evidence type="ECO:0000256" key="4">
    <source>
        <dbReference type="ARBA" id="ARBA00022989"/>
    </source>
</evidence>
<accession>A0A1I4Y9K0</accession>
<evidence type="ECO:0000256" key="5">
    <source>
        <dbReference type="ARBA" id="ARBA00023136"/>
    </source>
</evidence>
<dbReference type="PANTHER" id="PTHR33545:SF9">
    <property type="entry name" value="UPF0750 MEMBRANE PROTEIN YITE"/>
    <property type="match status" value="1"/>
</dbReference>
<feature type="transmembrane region" description="Helical" evidence="6">
    <location>
        <begin position="48"/>
        <end position="67"/>
    </location>
</feature>
<evidence type="ECO:0000256" key="2">
    <source>
        <dbReference type="ARBA" id="ARBA00022475"/>
    </source>
</evidence>